<protein>
    <submittedName>
        <fullName evidence="1">Uncharacterized protein</fullName>
    </submittedName>
</protein>
<organism evidence="1 2">
    <name type="scientific">Kitasatospora putterlickiae</name>
    <dbReference type="NCBI Taxonomy" id="221725"/>
    <lineage>
        <taxon>Bacteria</taxon>
        <taxon>Bacillati</taxon>
        <taxon>Actinomycetota</taxon>
        <taxon>Actinomycetes</taxon>
        <taxon>Kitasatosporales</taxon>
        <taxon>Streptomycetaceae</taxon>
        <taxon>Kitasatospora</taxon>
    </lineage>
</organism>
<name>A0ABN1XJP9_9ACTN</name>
<dbReference type="Proteomes" id="UP001499863">
    <property type="component" value="Unassembled WGS sequence"/>
</dbReference>
<reference evidence="1 2" key="1">
    <citation type="journal article" date="2019" name="Int. J. Syst. Evol. Microbiol.">
        <title>The Global Catalogue of Microorganisms (GCM) 10K type strain sequencing project: providing services to taxonomists for standard genome sequencing and annotation.</title>
        <authorList>
            <consortium name="The Broad Institute Genomics Platform"/>
            <consortium name="The Broad Institute Genome Sequencing Center for Infectious Disease"/>
            <person name="Wu L."/>
            <person name="Ma J."/>
        </authorList>
    </citation>
    <scope>NUCLEOTIDE SEQUENCE [LARGE SCALE GENOMIC DNA]</scope>
    <source>
        <strain evidence="1 2">JCM 12393</strain>
    </source>
</reference>
<dbReference type="EMBL" id="BAAAKJ010000018">
    <property type="protein sequence ID" value="GAA1383373.1"/>
    <property type="molecule type" value="Genomic_DNA"/>
</dbReference>
<evidence type="ECO:0000313" key="2">
    <source>
        <dbReference type="Proteomes" id="UP001499863"/>
    </source>
</evidence>
<keyword evidence="2" id="KW-1185">Reference proteome</keyword>
<comment type="caution">
    <text evidence="1">The sequence shown here is derived from an EMBL/GenBank/DDBJ whole genome shotgun (WGS) entry which is preliminary data.</text>
</comment>
<sequence>MGVVIPLLNATTYVERTTVAYLSAEAAPDAAVQLRAAVDLDIHIGPGEELALALTHHQAEELLHSLAARLGHRVIGVRR</sequence>
<gene>
    <name evidence="1" type="ORF">GCM10009639_03590</name>
</gene>
<accession>A0ABN1XJP9</accession>
<dbReference type="RefSeq" id="WP_344324482.1">
    <property type="nucleotide sequence ID" value="NZ_BAAAKJ010000018.1"/>
</dbReference>
<evidence type="ECO:0000313" key="1">
    <source>
        <dbReference type="EMBL" id="GAA1383373.1"/>
    </source>
</evidence>
<proteinExistence type="predicted"/>